<sequence length="129" mass="14783">MMLLNKKYPPIILVSSFIILGIFILIFIYYKNTQVSNEDLNNLLFIKIKSKSIKSIVSKKSTDYSNHGATYVVYGRDSLPTHTGWDEKIEIGDSIIKPKGSLKITIKNSKKIYILDYEEQAEEILTTTF</sequence>
<evidence type="ECO:0000313" key="2">
    <source>
        <dbReference type="EMBL" id="QBA21243.1"/>
    </source>
</evidence>
<feature type="transmembrane region" description="Helical" evidence="1">
    <location>
        <begin position="12"/>
        <end position="30"/>
    </location>
</feature>
<reference evidence="2" key="1">
    <citation type="submission" date="2019-01" db="EMBL/GenBank/DDBJ databases">
        <title>Whole Genome Sequencing for Putative Detection of Antimicrobial Resistance and Potential Virulence Factors in Chryseobacterium indologenes isolated from Nile Tilapia in Tanzania.</title>
        <authorList>
            <person name="Mwega E."/>
            <person name="Mutoloki S."/>
            <person name="Mugimba K."/>
            <person name="Colquhoun D."/>
            <person name="Mdegela R."/>
            <person name="Evensen O."/>
            <person name="Wasteson Y."/>
        </authorList>
    </citation>
    <scope>NUCLEOTIDE SEQUENCE [LARGE SCALE GENOMIC DNA]</scope>
    <source>
        <strain evidence="2">StR 01</strain>
    </source>
</reference>
<keyword evidence="1" id="KW-0812">Transmembrane</keyword>
<gene>
    <name evidence="2" type="ORF">EU348_08585</name>
</gene>
<proteinExistence type="predicted"/>
<protein>
    <submittedName>
        <fullName evidence="2">Uncharacterized protein</fullName>
    </submittedName>
</protein>
<dbReference type="EMBL" id="CP035532">
    <property type="protein sequence ID" value="QBA21243.1"/>
    <property type="molecule type" value="Genomic_DNA"/>
</dbReference>
<keyword evidence="1" id="KW-0472">Membrane</keyword>
<keyword evidence="1" id="KW-1133">Transmembrane helix</keyword>
<evidence type="ECO:0000256" key="1">
    <source>
        <dbReference type="SAM" id="Phobius"/>
    </source>
</evidence>
<organism evidence="2">
    <name type="scientific">Chryseobacterium indologenes</name>
    <name type="common">Flavobacterium indologenes</name>
    <dbReference type="NCBI Taxonomy" id="253"/>
    <lineage>
        <taxon>Bacteria</taxon>
        <taxon>Pseudomonadati</taxon>
        <taxon>Bacteroidota</taxon>
        <taxon>Flavobacteriia</taxon>
        <taxon>Flavobacteriales</taxon>
        <taxon>Weeksellaceae</taxon>
        <taxon>Chryseobacterium group</taxon>
        <taxon>Chryseobacterium</taxon>
    </lineage>
</organism>
<accession>A0A411DLK0</accession>
<dbReference type="AlphaFoldDB" id="A0A411DLK0"/>
<name>A0A411DLK0_CHRID</name>